<gene>
    <name evidence="2" type="ORF">FC86_GL000600</name>
</gene>
<comment type="caution">
    <text evidence="2">The sequence shown here is derived from an EMBL/GenBank/DDBJ whole genome shotgun (WGS) entry which is preliminary data.</text>
</comment>
<proteinExistence type="predicted"/>
<keyword evidence="3" id="KW-1185">Reference proteome</keyword>
<feature type="transmembrane region" description="Helical" evidence="1">
    <location>
        <begin position="178"/>
        <end position="198"/>
    </location>
</feature>
<evidence type="ECO:0000313" key="3">
    <source>
        <dbReference type="Proteomes" id="UP000051378"/>
    </source>
</evidence>
<protein>
    <recommendedName>
        <fullName evidence="4">EamA domain-containing protein</fullName>
    </recommendedName>
</protein>
<dbReference type="AlphaFoldDB" id="A0A0R2DQI9"/>
<evidence type="ECO:0008006" key="4">
    <source>
        <dbReference type="Google" id="ProtNLM"/>
    </source>
</evidence>
<sequence>MSALVLCLMALASSVSRGLISVIDRFQMGIKKQDITIVNFKNNLYTFGLATLLAVVFLKQDIWPMLLDYKIMLYALLVQAVAIGYSYLFKSLTVAESVVASKFSDLLIPIALFASSGSFSPSSYLISILTTVIVFTLMITKYDRSTLSGIAIITPLLVIQSVLSPILTSGYSITTNRLLAFTYCTIVFRLIIVLFMLFAKKTPLKGQKLQNKESTAKEVLIYFSRTVLTLVAQIGFTFATSGDSSLAWILLNITSLYGVVFSSFILKEKLNAKAIVALVLVSGLTVIKAYFG</sequence>
<feature type="transmembrane region" description="Helical" evidence="1">
    <location>
        <begin position="108"/>
        <end position="135"/>
    </location>
</feature>
<feature type="transmembrane region" description="Helical" evidence="1">
    <location>
        <begin position="219"/>
        <end position="239"/>
    </location>
</feature>
<feature type="transmembrane region" description="Helical" evidence="1">
    <location>
        <begin position="273"/>
        <end position="291"/>
    </location>
</feature>
<dbReference type="PATRIC" id="fig|1423744.4.peg.617"/>
<evidence type="ECO:0000313" key="2">
    <source>
        <dbReference type="EMBL" id="KRN04069.1"/>
    </source>
</evidence>
<name>A0A0R2DQI9_9LACO</name>
<feature type="transmembrane region" description="Helical" evidence="1">
    <location>
        <begin position="147"/>
        <end position="166"/>
    </location>
</feature>
<dbReference type="EMBL" id="AYZL01000019">
    <property type="protein sequence ID" value="KRN04069.1"/>
    <property type="molecule type" value="Genomic_DNA"/>
</dbReference>
<reference evidence="2 3" key="1">
    <citation type="journal article" date="2015" name="Genome Announc.">
        <title>Expanding the biotechnology potential of lactobacilli through comparative genomics of 213 strains and associated genera.</title>
        <authorList>
            <person name="Sun Z."/>
            <person name="Harris H.M."/>
            <person name="McCann A."/>
            <person name="Guo C."/>
            <person name="Argimon S."/>
            <person name="Zhang W."/>
            <person name="Yang X."/>
            <person name="Jeffery I.B."/>
            <person name="Cooney J.C."/>
            <person name="Kagawa T.F."/>
            <person name="Liu W."/>
            <person name="Song Y."/>
            <person name="Salvetti E."/>
            <person name="Wrobel A."/>
            <person name="Rasinkangas P."/>
            <person name="Parkhill J."/>
            <person name="Rea M.C."/>
            <person name="O'Sullivan O."/>
            <person name="Ritari J."/>
            <person name="Douillard F.P."/>
            <person name="Paul Ross R."/>
            <person name="Yang R."/>
            <person name="Briner A.E."/>
            <person name="Felis G.E."/>
            <person name="de Vos W.M."/>
            <person name="Barrangou R."/>
            <person name="Klaenhammer T.R."/>
            <person name="Caufield P.W."/>
            <person name="Cui Y."/>
            <person name="Zhang H."/>
            <person name="O'Toole P.W."/>
        </authorList>
    </citation>
    <scope>NUCLEOTIDE SEQUENCE [LARGE SCALE GENOMIC DNA]</scope>
    <source>
        <strain evidence="2 3">DSM 23037</strain>
    </source>
</reference>
<dbReference type="RefSeq" id="WP_056974814.1">
    <property type="nucleotide sequence ID" value="NZ_AYZL01000019.1"/>
</dbReference>
<feature type="transmembrane region" description="Helical" evidence="1">
    <location>
        <begin position="71"/>
        <end position="88"/>
    </location>
</feature>
<dbReference type="Proteomes" id="UP000051378">
    <property type="component" value="Unassembled WGS sequence"/>
</dbReference>
<keyword evidence="1" id="KW-0472">Membrane</keyword>
<feature type="transmembrane region" description="Helical" evidence="1">
    <location>
        <begin position="42"/>
        <end position="59"/>
    </location>
</feature>
<dbReference type="OrthoDB" id="2299120at2"/>
<keyword evidence="1" id="KW-1133">Transmembrane helix</keyword>
<organism evidence="2 3">
    <name type="scientific">Holzapfeliella floricola DSM 23037 = JCM 16512</name>
    <dbReference type="NCBI Taxonomy" id="1423744"/>
    <lineage>
        <taxon>Bacteria</taxon>
        <taxon>Bacillati</taxon>
        <taxon>Bacillota</taxon>
        <taxon>Bacilli</taxon>
        <taxon>Lactobacillales</taxon>
        <taxon>Lactobacillaceae</taxon>
        <taxon>Holzapfeliella</taxon>
    </lineage>
</organism>
<accession>A0A0R2DQI9</accession>
<feature type="transmembrane region" description="Helical" evidence="1">
    <location>
        <begin position="245"/>
        <end position="266"/>
    </location>
</feature>
<evidence type="ECO:0000256" key="1">
    <source>
        <dbReference type="SAM" id="Phobius"/>
    </source>
</evidence>
<keyword evidence="1" id="KW-0812">Transmembrane</keyword>